<name>A0AAD4N1D1_9BILA</name>
<keyword evidence="4" id="KW-0963">Cytoplasm</keyword>
<dbReference type="EMBL" id="JAKKPZ010000038">
    <property type="protein sequence ID" value="KAI1707983.1"/>
    <property type="molecule type" value="Genomic_DNA"/>
</dbReference>
<feature type="compositionally biased region" description="Basic and acidic residues" evidence="8">
    <location>
        <begin position="25"/>
        <end position="36"/>
    </location>
</feature>
<gene>
    <name evidence="9" type="ORF">DdX_12219</name>
</gene>
<accession>A0AAD4N1D1</accession>
<feature type="compositionally biased region" description="Basic and acidic residues" evidence="8">
    <location>
        <begin position="260"/>
        <end position="272"/>
    </location>
</feature>
<dbReference type="InterPro" id="IPR022088">
    <property type="entry name" value="Intraflagellar_transp_cmplxB"/>
</dbReference>
<feature type="compositionally biased region" description="Polar residues" evidence="8">
    <location>
        <begin position="238"/>
        <end position="252"/>
    </location>
</feature>
<evidence type="ECO:0000256" key="7">
    <source>
        <dbReference type="ARBA" id="ARBA00023273"/>
    </source>
</evidence>
<dbReference type="GO" id="GO:0031514">
    <property type="term" value="C:motile cilium"/>
    <property type="evidence" value="ECO:0007669"/>
    <property type="project" value="TreeGrafter"/>
</dbReference>
<proteinExistence type="inferred from homology"/>
<evidence type="ECO:0000256" key="1">
    <source>
        <dbReference type="ARBA" id="ARBA00004120"/>
    </source>
</evidence>
<dbReference type="PANTHER" id="PTHR13376:SF0">
    <property type="entry name" value="INTRAFLAGELLAR TRANSPORT PROTEIN 46 HOMOLOG"/>
    <property type="match status" value="1"/>
</dbReference>
<protein>
    <recommendedName>
        <fullName evidence="3">Intraflagellar transport protein 46 homolog</fullName>
    </recommendedName>
</protein>
<dbReference type="PANTHER" id="PTHR13376">
    <property type="entry name" value="INTRAFLAGELLAR TRANSPORT PROTEIN 46 HOMOLOG"/>
    <property type="match status" value="1"/>
</dbReference>
<evidence type="ECO:0000313" key="9">
    <source>
        <dbReference type="EMBL" id="KAI1707983.1"/>
    </source>
</evidence>
<keyword evidence="7" id="KW-0966">Cell projection</keyword>
<dbReference type="Proteomes" id="UP001201812">
    <property type="component" value="Unassembled WGS sequence"/>
</dbReference>
<dbReference type="GO" id="GO:0060271">
    <property type="term" value="P:cilium assembly"/>
    <property type="evidence" value="ECO:0007669"/>
    <property type="project" value="TreeGrafter"/>
</dbReference>
<feature type="region of interest" description="Disordered" evidence="8">
    <location>
        <begin position="1"/>
        <end position="272"/>
    </location>
</feature>
<comment type="subcellular location">
    <subcellularLocation>
        <location evidence="1">Cytoplasm</location>
        <location evidence="1">Cytoskeleton</location>
        <location evidence="1">Cilium basal body</location>
    </subcellularLocation>
</comment>
<organism evidence="9 10">
    <name type="scientific">Ditylenchus destructor</name>
    <dbReference type="NCBI Taxonomy" id="166010"/>
    <lineage>
        <taxon>Eukaryota</taxon>
        <taxon>Metazoa</taxon>
        <taxon>Ecdysozoa</taxon>
        <taxon>Nematoda</taxon>
        <taxon>Chromadorea</taxon>
        <taxon>Rhabditida</taxon>
        <taxon>Tylenchina</taxon>
        <taxon>Tylenchomorpha</taxon>
        <taxon>Sphaerularioidea</taxon>
        <taxon>Anguinidae</taxon>
        <taxon>Anguininae</taxon>
        <taxon>Ditylenchus</taxon>
    </lineage>
</organism>
<evidence type="ECO:0000256" key="3">
    <source>
        <dbReference type="ARBA" id="ARBA00017206"/>
    </source>
</evidence>
<evidence type="ECO:0000256" key="4">
    <source>
        <dbReference type="ARBA" id="ARBA00022490"/>
    </source>
</evidence>
<feature type="compositionally biased region" description="Basic and acidic residues" evidence="8">
    <location>
        <begin position="162"/>
        <end position="172"/>
    </location>
</feature>
<dbReference type="GO" id="GO:0030992">
    <property type="term" value="C:intraciliary transport particle B"/>
    <property type="evidence" value="ECO:0007669"/>
    <property type="project" value="TreeGrafter"/>
</dbReference>
<evidence type="ECO:0000313" key="10">
    <source>
        <dbReference type="Proteomes" id="UP001201812"/>
    </source>
</evidence>
<feature type="compositionally biased region" description="Polar residues" evidence="8">
    <location>
        <begin position="102"/>
        <end position="117"/>
    </location>
</feature>
<evidence type="ECO:0000256" key="2">
    <source>
        <dbReference type="ARBA" id="ARBA00007700"/>
    </source>
</evidence>
<feature type="compositionally biased region" description="Acidic residues" evidence="8">
    <location>
        <begin position="136"/>
        <end position="150"/>
    </location>
</feature>
<dbReference type="GO" id="GO:0042073">
    <property type="term" value="P:intraciliary transport"/>
    <property type="evidence" value="ECO:0007669"/>
    <property type="project" value="InterPro"/>
</dbReference>
<evidence type="ECO:0000256" key="5">
    <source>
        <dbReference type="ARBA" id="ARBA00023069"/>
    </source>
</evidence>
<keyword evidence="6" id="KW-0206">Cytoskeleton</keyword>
<dbReference type="GO" id="GO:0005815">
    <property type="term" value="C:microtubule organizing center"/>
    <property type="evidence" value="ECO:0007669"/>
    <property type="project" value="TreeGrafter"/>
</dbReference>
<evidence type="ECO:0000256" key="6">
    <source>
        <dbReference type="ARBA" id="ARBA00023212"/>
    </source>
</evidence>
<feature type="compositionally biased region" description="Low complexity" evidence="8">
    <location>
        <begin position="337"/>
        <end position="349"/>
    </location>
</feature>
<keyword evidence="5" id="KW-0969">Cilium</keyword>
<keyword evidence="10" id="KW-1185">Reference proteome</keyword>
<feature type="region of interest" description="Disordered" evidence="8">
    <location>
        <begin position="325"/>
        <end position="352"/>
    </location>
</feature>
<dbReference type="Pfam" id="PF12317">
    <property type="entry name" value="IFT46_B_C"/>
    <property type="match status" value="1"/>
</dbReference>
<comment type="caution">
    <text evidence="9">The sequence shown here is derived from an EMBL/GenBank/DDBJ whole genome shotgun (WGS) entry which is preliminary data.</text>
</comment>
<sequence>MTANANAGGTGGPPFSDNLVDFTTDEDRLLRLRTDSGENVQILGEPISDTSDSEGDNVEGSQDDRFRRPLSNVKEESVEEVEDPSEYPSPNVSASKELFLRGTSSQGRPSLSHSLNLKSELKSDRPYSGKLSVSDAFEEGETLEDFEEQEREIARQLSESMGSKEEPNHEAQESLYIPESVQNRQLITRGEEDIEDEFSTQEGYPLDYSGPPPAYSSSRAESGYRRRKENGTELAMEQDQSSAHSNGQSANGTVGYEVPPPHEFRRDSVGKVGVARDDYSQEESNRHLIGGVPVSPQDTNLHSAIGSSFAFAGGMAAAVAGNHSTAITNKPNSPNKSQRQSSTPSTSSSEDIDDYIDNIRAESIVSPKLGINEYERSESRYQISDDLKDIFGLIEEFQAEKYEIEPVLKPFLLDYIPSVGDVDPFIKIPRPDDTDDNLGLVVLDEPATIQSDSALVDLRLHQLSKTSSSSADLPVKKLSRADKNTHQIDKWIENVKELRKMKPPDRVHYSKHMPDIDRLMEEWNPEVEQCLKDITLFNSKLDVPLEEYVDLCLAVADIPIYKNRIQSLHLLFSLYSEFKHSQHFRNLANGFYGEEGQTAPNDRLEL</sequence>
<dbReference type="AlphaFoldDB" id="A0AAD4N1D1"/>
<reference evidence="9" key="1">
    <citation type="submission" date="2022-01" db="EMBL/GenBank/DDBJ databases">
        <title>Genome Sequence Resource for Two Populations of Ditylenchus destructor, the Migratory Endoparasitic Phytonematode.</title>
        <authorList>
            <person name="Zhang H."/>
            <person name="Lin R."/>
            <person name="Xie B."/>
        </authorList>
    </citation>
    <scope>NUCLEOTIDE SEQUENCE</scope>
    <source>
        <strain evidence="9">BazhouSP</strain>
    </source>
</reference>
<comment type="similarity">
    <text evidence="2">Belongs to the IFT46 family.</text>
</comment>
<evidence type="ECO:0000256" key="8">
    <source>
        <dbReference type="SAM" id="MobiDB-lite"/>
    </source>
</evidence>
<feature type="compositionally biased region" description="Polar residues" evidence="8">
    <location>
        <begin position="325"/>
        <end position="336"/>
    </location>
</feature>